<dbReference type="InterPro" id="IPR036188">
    <property type="entry name" value="FAD/NAD-bd_sf"/>
</dbReference>
<gene>
    <name evidence="3" type="ORF">B1A_11249</name>
</gene>
<accession>T1AKU2</accession>
<proteinExistence type="predicted"/>
<dbReference type="Pfam" id="PF01266">
    <property type="entry name" value="DAO"/>
    <property type="match status" value="1"/>
</dbReference>
<evidence type="ECO:0000313" key="3">
    <source>
        <dbReference type="EMBL" id="EQD57093.1"/>
    </source>
</evidence>
<dbReference type="GO" id="GO:0008445">
    <property type="term" value="F:D-aspartate oxidase activity"/>
    <property type="evidence" value="ECO:0007669"/>
    <property type="project" value="UniProtKB-EC"/>
</dbReference>
<dbReference type="Gene3D" id="3.50.50.60">
    <property type="entry name" value="FAD/NAD(P)-binding domain"/>
    <property type="match status" value="1"/>
</dbReference>
<dbReference type="PANTHER" id="PTHR13847:SF289">
    <property type="entry name" value="GLYCINE OXIDASE"/>
    <property type="match status" value="1"/>
</dbReference>
<protein>
    <submittedName>
        <fullName evidence="3">FAD dependent oxidoreductase domain protein</fullName>
        <ecNumber evidence="3">1.4.3.1</ecNumber>
    </submittedName>
</protein>
<evidence type="ECO:0000256" key="1">
    <source>
        <dbReference type="ARBA" id="ARBA00023002"/>
    </source>
</evidence>
<name>T1AKU2_9ZZZZ</name>
<dbReference type="GO" id="GO:0005737">
    <property type="term" value="C:cytoplasm"/>
    <property type="evidence" value="ECO:0007669"/>
    <property type="project" value="TreeGrafter"/>
</dbReference>
<sequence>MHMALAYNACMSSKNDVLILGAGVIGLACALQLLRDGAQVTVIEQTAPGAGASHGNCGTITPSHAPPLTAPGVVLRALRSLLRADAPLRITSQSP</sequence>
<reference evidence="3" key="1">
    <citation type="submission" date="2013-08" db="EMBL/GenBank/DDBJ databases">
        <authorList>
            <person name="Mendez C."/>
            <person name="Richter M."/>
            <person name="Ferrer M."/>
            <person name="Sanchez J."/>
        </authorList>
    </citation>
    <scope>NUCLEOTIDE SEQUENCE</scope>
</reference>
<feature type="non-terminal residue" evidence="3">
    <location>
        <position position="95"/>
    </location>
</feature>
<keyword evidence="1 3" id="KW-0560">Oxidoreductase</keyword>
<dbReference type="PANTHER" id="PTHR13847">
    <property type="entry name" value="SARCOSINE DEHYDROGENASE-RELATED"/>
    <property type="match status" value="1"/>
</dbReference>
<dbReference type="AlphaFoldDB" id="T1AKU2"/>
<reference evidence="3" key="2">
    <citation type="journal article" date="2014" name="ISME J.">
        <title>Microbial stratification in low pH oxic and suboxic macroscopic growths along an acid mine drainage.</title>
        <authorList>
            <person name="Mendez-Garcia C."/>
            <person name="Mesa V."/>
            <person name="Sprenger R.R."/>
            <person name="Richter M."/>
            <person name="Diez M.S."/>
            <person name="Solano J."/>
            <person name="Bargiela R."/>
            <person name="Golyshina O.V."/>
            <person name="Manteca A."/>
            <person name="Ramos J.L."/>
            <person name="Gallego J.R."/>
            <person name="Llorente I."/>
            <person name="Martins Dos Santos V.A."/>
            <person name="Jensen O.N."/>
            <person name="Pelaez A.I."/>
            <person name="Sanchez J."/>
            <person name="Ferrer M."/>
        </authorList>
    </citation>
    <scope>NUCLEOTIDE SEQUENCE</scope>
</reference>
<dbReference type="InterPro" id="IPR006076">
    <property type="entry name" value="FAD-dep_OxRdtase"/>
</dbReference>
<dbReference type="EMBL" id="AUZX01008035">
    <property type="protein sequence ID" value="EQD57093.1"/>
    <property type="molecule type" value="Genomic_DNA"/>
</dbReference>
<feature type="domain" description="FAD dependent oxidoreductase" evidence="2">
    <location>
        <begin position="16"/>
        <end position="68"/>
    </location>
</feature>
<evidence type="ECO:0000259" key="2">
    <source>
        <dbReference type="Pfam" id="PF01266"/>
    </source>
</evidence>
<organism evidence="3">
    <name type="scientific">mine drainage metagenome</name>
    <dbReference type="NCBI Taxonomy" id="410659"/>
    <lineage>
        <taxon>unclassified sequences</taxon>
        <taxon>metagenomes</taxon>
        <taxon>ecological metagenomes</taxon>
    </lineage>
</organism>
<dbReference type="EC" id="1.4.3.1" evidence="3"/>
<comment type="caution">
    <text evidence="3">The sequence shown here is derived from an EMBL/GenBank/DDBJ whole genome shotgun (WGS) entry which is preliminary data.</text>
</comment>
<dbReference type="SUPFAM" id="SSF51971">
    <property type="entry name" value="Nucleotide-binding domain"/>
    <property type="match status" value="1"/>
</dbReference>